<gene>
    <name evidence="1" type="ORF">SAE01_39670</name>
</gene>
<evidence type="ECO:0000313" key="2">
    <source>
        <dbReference type="Proteomes" id="UP000321513"/>
    </source>
</evidence>
<dbReference type="AlphaFoldDB" id="A0A512BHM4"/>
<organism evidence="1 2">
    <name type="scientific">Segetibacter aerophilus</name>
    <dbReference type="NCBI Taxonomy" id="670293"/>
    <lineage>
        <taxon>Bacteria</taxon>
        <taxon>Pseudomonadati</taxon>
        <taxon>Bacteroidota</taxon>
        <taxon>Chitinophagia</taxon>
        <taxon>Chitinophagales</taxon>
        <taxon>Chitinophagaceae</taxon>
        <taxon>Segetibacter</taxon>
    </lineage>
</organism>
<accession>A0A512BHM4</accession>
<protein>
    <submittedName>
        <fullName evidence="1">Uncharacterized protein</fullName>
    </submittedName>
</protein>
<name>A0A512BHM4_9BACT</name>
<sequence>MLKAFVKAKAQDFGKTKTSYLRLLQILDALGNLEEYNVIKSIITTKAFTKVIASANSANEIAAGTYG</sequence>
<proteinExistence type="predicted"/>
<evidence type="ECO:0000313" key="1">
    <source>
        <dbReference type="EMBL" id="GEO11471.1"/>
    </source>
</evidence>
<dbReference type="RefSeq" id="WP_170234214.1">
    <property type="nucleotide sequence ID" value="NZ_BJYT01000022.1"/>
</dbReference>
<keyword evidence="2" id="KW-1185">Reference proteome</keyword>
<reference evidence="1 2" key="1">
    <citation type="submission" date="2019-07" db="EMBL/GenBank/DDBJ databases">
        <title>Whole genome shotgun sequence of Segetibacter aerophilus NBRC 106135.</title>
        <authorList>
            <person name="Hosoyama A."/>
            <person name="Uohara A."/>
            <person name="Ohji S."/>
            <person name="Ichikawa N."/>
        </authorList>
    </citation>
    <scope>NUCLEOTIDE SEQUENCE [LARGE SCALE GENOMIC DNA]</scope>
    <source>
        <strain evidence="1 2">NBRC 106135</strain>
    </source>
</reference>
<dbReference type="EMBL" id="BJYT01000022">
    <property type="protein sequence ID" value="GEO11471.1"/>
    <property type="molecule type" value="Genomic_DNA"/>
</dbReference>
<comment type="caution">
    <text evidence="1">The sequence shown here is derived from an EMBL/GenBank/DDBJ whole genome shotgun (WGS) entry which is preliminary data.</text>
</comment>
<dbReference type="Proteomes" id="UP000321513">
    <property type="component" value="Unassembled WGS sequence"/>
</dbReference>